<feature type="region of interest" description="Disordered" evidence="1">
    <location>
        <begin position="1"/>
        <end position="22"/>
    </location>
</feature>
<dbReference type="EMBL" id="MU864396">
    <property type="protein sequence ID" value="KAK4187840.1"/>
    <property type="molecule type" value="Genomic_DNA"/>
</dbReference>
<comment type="caution">
    <text evidence="2">The sequence shown here is derived from an EMBL/GenBank/DDBJ whole genome shotgun (WGS) entry which is preliminary data.</text>
</comment>
<feature type="region of interest" description="Disordered" evidence="1">
    <location>
        <begin position="91"/>
        <end position="215"/>
    </location>
</feature>
<reference evidence="2" key="1">
    <citation type="journal article" date="2023" name="Mol. Phylogenet. Evol.">
        <title>Genome-scale phylogeny and comparative genomics of the fungal order Sordariales.</title>
        <authorList>
            <person name="Hensen N."/>
            <person name="Bonometti L."/>
            <person name="Westerberg I."/>
            <person name="Brannstrom I.O."/>
            <person name="Guillou S."/>
            <person name="Cros-Aarteil S."/>
            <person name="Calhoun S."/>
            <person name="Haridas S."/>
            <person name="Kuo A."/>
            <person name="Mondo S."/>
            <person name="Pangilinan J."/>
            <person name="Riley R."/>
            <person name="LaButti K."/>
            <person name="Andreopoulos B."/>
            <person name="Lipzen A."/>
            <person name="Chen C."/>
            <person name="Yan M."/>
            <person name="Daum C."/>
            <person name="Ng V."/>
            <person name="Clum A."/>
            <person name="Steindorff A."/>
            <person name="Ohm R.A."/>
            <person name="Martin F."/>
            <person name="Silar P."/>
            <person name="Natvig D.O."/>
            <person name="Lalanne C."/>
            <person name="Gautier V."/>
            <person name="Ament-Velasquez S.L."/>
            <person name="Kruys A."/>
            <person name="Hutchinson M.I."/>
            <person name="Powell A.J."/>
            <person name="Barry K."/>
            <person name="Miller A.N."/>
            <person name="Grigoriev I.V."/>
            <person name="Debuchy R."/>
            <person name="Gladieux P."/>
            <person name="Hiltunen Thoren M."/>
            <person name="Johannesson H."/>
        </authorList>
    </citation>
    <scope>NUCLEOTIDE SEQUENCE</scope>
    <source>
        <strain evidence="2">PSN309</strain>
    </source>
</reference>
<feature type="region of interest" description="Disordered" evidence="1">
    <location>
        <begin position="315"/>
        <end position="337"/>
    </location>
</feature>
<reference evidence="2" key="2">
    <citation type="submission" date="2023-05" db="EMBL/GenBank/DDBJ databases">
        <authorList>
            <consortium name="Lawrence Berkeley National Laboratory"/>
            <person name="Steindorff A."/>
            <person name="Hensen N."/>
            <person name="Bonometti L."/>
            <person name="Westerberg I."/>
            <person name="Brannstrom I.O."/>
            <person name="Guillou S."/>
            <person name="Cros-Aarteil S."/>
            <person name="Calhoun S."/>
            <person name="Haridas S."/>
            <person name="Kuo A."/>
            <person name="Mondo S."/>
            <person name="Pangilinan J."/>
            <person name="Riley R."/>
            <person name="Labutti K."/>
            <person name="Andreopoulos B."/>
            <person name="Lipzen A."/>
            <person name="Chen C."/>
            <person name="Yanf M."/>
            <person name="Daum C."/>
            <person name="Ng V."/>
            <person name="Clum A."/>
            <person name="Ohm R."/>
            <person name="Martin F."/>
            <person name="Silar P."/>
            <person name="Natvig D."/>
            <person name="Lalanne C."/>
            <person name="Gautier V."/>
            <person name="Ament-Velasquez S.L."/>
            <person name="Kruys A."/>
            <person name="Hutchinson M.I."/>
            <person name="Powell A.J."/>
            <person name="Barry K."/>
            <person name="Miller A.N."/>
            <person name="Grigoriev I.V."/>
            <person name="Debuchy R."/>
            <person name="Gladieux P."/>
            <person name="Thoren M.H."/>
            <person name="Johannesson H."/>
        </authorList>
    </citation>
    <scope>NUCLEOTIDE SEQUENCE</scope>
    <source>
        <strain evidence="2">PSN309</strain>
    </source>
</reference>
<feature type="region of interest" description="Disordered" evidence="1">
    <location>
        <begin position="233"/>
        <end position="252"/>
    </location>
</feature>
<protein>
    <submittedName>
        <fullName evidence="2">Uncharacterized protein</fullName>
    </submittedName>
</protein>
<feature type="compositionally biased region" description="Basic residues" evidence="1">
    <location>
        <begin position="242"/>
        <end position="251"/>
    </location>
</feature>
<sequence length="394" mass="44931">MAHNSTVTRMGNQAQQQQTTTEWRGPEIYLHLEFRVAWSKKQQPAKNHQVTYRSRNARERTPAFPRQVPATNTNYLAAIHDFDQRQARTREFRQSHLSRHHQLQEYYQEEERRGRATHQQQIPVIREPEHRQTRAESRPSHERGSSAPPPFGENPWDVSVGGGGYETPKALPAVPSQFRLGEGGEPWSTWSLPPGFDPDTLPQDDHDELEQHQQRPRNSMAYATNPTMVSTFSPEPATSSASHHHQHHHHYHVEADPVVSATPPAPRADTTGRVRELEALSAAMMTVDNGFENQWWYQGQRARVGNKEEEIAVPERADTPESTRFHRWSTGPFEDDNEVDDGQLHHDSATQTLSEAQTGLVSPMTENALSPAPVFATLHRSLSTRSEELWFADR</sequence>
<evidence type="ECO:0000256" key="1">
    <source>
        <dbReference type="SAM" id="MobiDB-lite"/>
    </source>
</evidence>
<keyword evidence="3" id="KW-1185">Reference proteome</keyword>
<proteinExistence type="predicted"/>
<dbReference type="Proteomes" id="UP001302126">
    <property type="component" value="Unassembled WGS sequence"/>
</dbReference>
<accession>A0AAN7AJF8</accession>
<evidence type="ECO:0000313" key="3">
    <source>
        <dbReference type="Proteomes" id="UP001302126"/>
    </source>
</evidence>
<name>A0AAN7AJF8_9PEZI</name>
<organism evidence="2 3">
    <name type="scientific">Podospora australis</name>
    <dbReference type="NCBI Taxonomy" id="1536484"/>
    <lineage>
        <taxon>Eukaryota</taxon>
        <taxon>Fungi</taxon>
        <taxon>Dikarya</taxon>
        <taxon>Ascomycota</taxon>
        <taxon>Pezizomycotina</taxon>
        <taxon>Sordariomycetes</taxon>
        <taxon>Sordariomycetidae</taxon>
        <taxon>Sordariales</taxon>
        <taxon>Podosporaceae</taxon>
        <taxon>Podospora</taxon>
    </lineage>
</organism>
<feature type="compositionally biased region" description="Basic and acidic residues" evidence="1">
    <location>
        <begin position="315"/>
        <end position="324"/>
    </location>
</feature>
<dbReference type="AlphaFoldDB" id="A0AAN7AJF8"/>
<feature type="compositionally biased region" description="Basic and acidic residues" evidence="1">
    <location>
        <begin position="126"/>
        <end position="144"/>
    </location>
</feature>
<gene>
    <name evidence="2" type="ORF">QBC35DRAFT_218693</name>
</gene>
<evidence type="ECO:0000313" key="2">
    <source>
        <dbReference type="EMBL" id="KAK4187840.1"/>
    </source>
</evidence>